<dbReference type="InterPro" id="IPR013022">
    <property type="entry name" value="Xyl_isomerase-like_TIM-brl"/>
</dbReference>
<keyword evidence="3" id="KW-1185">Reference proteome</keyword>
<dbReference type="RefSeq" id="WP_138087797.1">
    <property type="nucleotide sequence ID" value="NZ_VAUV01000015.1"/>
</dbReference>
<reference evidence="2 3" key="1">
    <citation type="submission" date="2019-05" db="EMBL/GenBank/DDBJ databases">
        <title>Verrucobacter flavum gen. nov., sp. nov. a new member of the family Verrucomicrobiaceae.</title>
        <authorList>
            <person name="Szuroczki S."/>
            <person name="Abbaszade G."/>
            <person name="Szabo A."/>
            <person name="Felfoldi T."/>
            <person name="Schumann P."/>
            <person name="Boka K."/>
            <person name="Keki Z."/>
            <person name="Toumi M."/>
            <person name="Toth E."/>
        </authorList>
    </citation>
    <scope>NUCLEOTIDE SEQUENCE [LARGE SCALE GENOMIC DNA]</scope>
    <source>
        <strain evidence="2 3">MG-N-17</strain>
    </source>
</reference>
<feature type="domain" description="Xylose isomerase-like TIM barrel" evidence="1">
    <location>
        <begin position="23"/>
        <end position="274"/>
    </location>
</feature>
<evidence type="ECO:0000313" key="2">
    <source>
        <dbReference type="EMBL" id="TLD69111.1"/>
    </source>
</evidence>
<dbReference type="Proteomes" id="UP000306196">
    <property type="component" value="Unassembled WGS sequence"/>
</dbReference>
<dbReference type="PANTHER" id="PTHR12110">
    <property type="entry name" value="HYDROXYPYRUVATE ISOMERASE"/>
    <property type="match status" value="1"/>
</dbReference>
<gene>
    <name evidence="2" type="ORF">FEM03_18600</name>
</gene>
<dbReference type="EMBL" id="VAUV01000015">
    <property type="protein sequence ID" value="TLD69111.1"/>
    <property type="molecule type" value="Genomic_DNA"/>
</dbReference>
<evidence type="ECO:0000313" key="3">
    <source>
        <dbReference type="Proteomes" id="UP000306196"/>
    </source>
</evidence>
<dbReference type="Gene3D" id="3.20.20.150">
    <property type="entry name" value="Divalent-metal-dependent TIM barrel enzymes"/>
    <property type="match status" value="1"/>
</dbReference>
<dbReference type="InterPro" id="IPR036237">
    <property type="entry name" value="Xyl_isomerase-like_sf"/>
</dbReference>
<name>A0A5R8K9X9_9BACT</name>
<accession>A0A5R8K9X9</accession>
<organism evidence="2 3">
    <name type="scientific">Phragmitibacter flavus</name>
    <dbReference type="NCBI Taxonomy" id="2576071"/>
    <lineage>
        <taxon>Bacteria</taxon>
        <taxon>Pseudomonadati</taxon>
        <taxon>Verrucomicrobiota</taxon>
        <taxon>Verrucomicrobiia</taxon>
        <taxon>Verrucomicrobiales</taxon>
        <taxon>Verrucomicrobiaceae</taxon>
        <taxon>Phragmitibacter</taxon>
    </lineage>
</organism>
<dbReference type="PANTHER" id="PTHR12110:SF21">
    <property type="entry name" value="XYLOSE ISOMERASE-LIKE TIM BARREL DOMAIN-CONTAINING PROTEIN"/>
    <property type="match status" value="1"/>
</dbReference>
<dbReference type="SUPFAM" id="SSF51658">
    <property type="entry name" value="Xylose isomerase-like"/>
    <property type="match status" value="1"/>
</dbReference>
<keyword evidence="2" id="KW-0413">Isomerase</keyword>
<dbReference type="Pfam" id="PF01261">
    <property type="entry name" value="AP_endonuc_2"/>
    <property type="match status" value="1"/>
</dbReference>
<dbReference type="AlphaFoldDB" id="A0A5R8K9X9"/>
<dbReference type="OrthoDB" id="9815124at2"/>
<dbReference type="GO" id="GO:0016853">
    <property type="term" value="F:isomerase activity"/>
    <property type="evidence" value="ECO:0007669"/>
    <property type="project" value="UniProtKB-KW"/>
</dbReference>
<sequence length="305" mass="33770">MIKLTGISDEAGAPLEVQIKIHQELGWDSIEARNIEIDGIKGNLHEVPEPIFDKACEMLAAANMKVAGFGSVIGNWAHKIEDPFSITEAEIARAIPRMQKLGTQLIRIMSYAVCKDADGNDLPDQFDDERIKRVAEIKKRFDDAGLTVIHENCMNWGGMSPTYVQRMNDAVPGLKWVFDTGNPVIIADRDKPGQQQDSWEMYQAIKPHIAHVHIKDAFYNPTKKDGDYQYPGEGAGQVEKICADLIASGYDGYISIEPHVAVVFHGAGAADDLSPEAKAKEQYDSYLKYGQKMEALLKKLNAPLG</sequence>
<evidence type="ECO:0000259" key="1">
    <source>
        <dbReference type="Pfam" id="PF01261"/>
    </source>
</evidence>
<proteinExistence type="predicted"/>
<comment type="caution">
    <text evidence="2">The sequence shown here is derived from an EMBL/GenBank/DDBJ whole genome shotgun (WGS) entry which is preliminary data.</text>
</comment>
<protein>
    <submittedName>
        <fullName evidence="2">Sugar phosphate isomerase/epimerase</fullName>
    </submittedName>
</protein>
<dbReference type="InterPro" id="IPR050312">
    <property type="entry name" value="IolE/XylAMocC-like"/>
</dbReference>